<dbReference type="Proteomes" id="UP000072421">
    <property type="component" value="Chromosome"/>
</dbReference>
<organism evidence="3">
    <name type="scientific">Collimonas fungivorans</name>
    <dbReference type="NCBI Taxonomy" id="158899"/>
    <lineage>
        <taxon>Bacteria</taxon>
        <taxon>Pseudomonadati</taxon>
        <taxon>Pseudomonadota</taxon>
        <taxon>Betaproteobacteria</taxon>
        <taxon>Burkholderiales</taxon>
        <taxon>Oxalobacteraceae</taxon>
        <taxon>Collimonas</taxon>
    </lineage>
</organism>
<feature type="compositionally biased region" description="Polar residues" evidence="2">
    <location>
        <begin position="271"/>
        <end position="285"/>
    </location>
</feature>
<dbReference type="PROSITE" id="PS50005">
    <property type="entry name" value="TPR"/>
    <property type="match status" value="1"/>
</dbReference>
<name>A0A127P7W4_9BURK</name>
<accession>A0A127P7W4</accession>
<dbReference type="PATRIC" id="fig|158899.10.peg.1142"/>
<reference evidence="3 4" key="1">
    <citation type="submission" date="2015-11" db="EMBL/GenBank/DDBJ databases">
        <title>Exploring the genomic traits of fungus-feeding bacterial genus Collimonas.</title>
        <authorList>
            <person name="Song C."/>
            <person name="Schmidt R."/>
            <person name="de Jager V."/>
            <person name="Krzyzanowska D."/>
            <person name="Jongedijk E."/>
            <person name="Cankar K."/>
            <person name="Beekwilder J."/>
            <person name="van Veen A."/>
            <person name="de Boer W."/>
            <person name="van Veen J.A."/>
            <person name="Garbeva P."/>
        </authorList>
    </citation>
    <scope>NUCLEOTIDE SEQUENCE [LARGE SCALE GENOMIC DNA]</scope>
    <source>
        <strain evidence="3 4">Ter6</strain>
    </source>
</reference>
<dbReference type="SUPFAM" id="SSF48452">
    <property type="entry name" value="TPR-like"/>
    <property type="match status" value="1"/>
</dbReference>
<evidence type="ECO:0000256" key="1">
    <source>
        <dbReference type="PROSITE-ProRule" id="PRU00339"/>
    </source>
</evidence>
<dbReference type="SMART" id="SM00028">
    <property type="entry name" value="TPR"/>
    <property type="match status" value="2"/>
</dbReference>
<dbReference type="Gene3D" id="1.25.40.10">
    <property type="entry name" value="Tetratricopeptide repeat domain"/>
    <property type="match status" value="1"/>
</dbReference>
<protein>
    <submittedName>
        <fullName evidence="3">TPR repeat family protein</fullName>
    </submittedName>
</protein>
<dbReference type="EMBL" id="CP013232">
    <property type="protein sequence ID" value="AMO93847.1"/>
    <property type="molecule type" value="Genomic_DNA"/>
</dbReference>
<dbReference type="OrthoDB" id="8535852at2"/>
<proteinExistence type="predicted"/>
<gene>
    <name evidence="3" type="ORF">CFter6_1129</name>
</gene>
<sequence>MKSFLIQENTQGGARQQALPTRFFPFSIVLVSALLAGCSTNSAKVYAQQNEAAQLRQEAGEKAPTPDNKGMYLGLIRQMQEQGMYFASLAHIDAYEQQNGSTPEVQRLRADALRETRQGAAADAAYRKLLSSSEASAAWHGLGLLTAQNGDYKAAVTSLREAVKREPTNPVMLSDLGYAMLRSGDIAAARMPLAQAAELAPDNRKMIGNLALLLLVSGEAEKARAVMDKGSLSVDSRATVYRLAAEIGQQQPVVVAVQEHAGGAKKIGSESAVNASKNAGKNANPASPPATPFQSMLDRFGNGS</sequence>
<feature type="region of interest" description="Disordered" evidence="2">
    <location>
        <begin position="267"/>
        <end position="304"/>
    </location>
</feature>
<dbReference type="InterPro" id="IPR011990">
    <property type="entry name" value="TPR-like_helical_dom_sf"/>
</dbReference>
<dbReference type="InterPro" id="IPR019734">
    <property type="entry name" value="TPR_rpt"/>
</dbReference>
<dbReference type="Pfam" id="PF14559">
    <property type="entry name" value="TPR_19"/>
    <property type="match status" value="1"/>
</dbReference>
<evidence type="ECO:0000256" key="2">
    <source>
        <dbReference type="SAM" id="MobiDB-lite"/>
    </source>
</evidence>
<evidence type="ECO:0000313" key="4">
    <source>
        <dbReference type="Proteomes" id="UP000072421"/>
    </source>
</evidence>
<evidence type="ECO:0000313" key="3">
    <source>
        <dbReference type="EMBL" id="AMO93847.1"/>
    </source>
</evidence>
<feature type="repeat" description="TPR" evidence="1">
    <location>
        <begin position="136"/>
        <end position="169"/>
    </location>
</feature>
<keyword evidence="1" id="KW-0802">TPR repeat</keyword>
<dbReference type="Pfam" id="PF13432">
    <property type="entry name" value="TPR_16"/>
    <property type="match status" value="1"/>
</dbReference>
<dbReference type="AlphaFoldDB" id="A0A127P7W4"/>